<dbReference type="Gene3D" id="3.30.70.60">
    <property type="match status" value="1"/>
</dbReference>
<keyword evidence="3" id="KW-0699">rRNA-binding</keyword>
<dbReference type="EMBL" id="LCRN01000021">
    <property type="protein sequence ID" value="KKW36528.1"/>
    <property type="molecule type" value="Genomic_DNA"/>
</dbReference>
<evidence type="ECO:0000256" key="4">
    <source>
        <dbReference type="SAM" id="MobiDB-lite"/>
    </source>
</evidence>
<protein>
    <recommendedName>
        <fullName evidence="2 3">Small ribosomal subunit protein bS6</fullName>
    </recommendedName>
</protein>
<dbReference type="InterPro" id="IPR014717">
    <property type="entry name" value="Transl_elong_EF1B/ribsomal_bS6"/>
</dbReference>
<reference evidence="5 6" key="1">
    <citation type="journal article" date="2015" name="Nature">
        <title>rRNA introns, odd ribosomes, and small enigmatic genomes across a large radiation of phyla.</title>
        <authorList>
            <person name="Brown C.T."/>
            <person name="Hug L.A."/>
            <person name="Thomas B.C."/>
            <person name="Sharon I."/>
            <person name="Castelle C.J."/>
            <person name="Singh A."/>
            <person name="Wilkins M.J."/>
            <person name="Williams K.H."/>
            <person name="Banfield J.F."/>
        </authorList>
    </citation>
    <scope>NUCLEOTIDE SEQUENCE [LARGE SCALE GENOMIC DNA]</scope>
</reference>
<dbReference type="GO" id="GO:0070181">
    <property type="term" value="F:small ribosomal subunit rRNA binding"/>
    <property type="evidence" value="ECO:0007669"/>
    <property type="project" value="TreeGrafter"/>
</dbReference>
<name>A0A0G1XZB8_9BACT</name>
<proteinExistence type="inferred from homology"/>
<dbReference type="InterPro" id="IPR000529">
    <property type="entry name" value="Ribosomal_bS6"/>
</dbReference>
<dbReference type="AlphaFoldDB" id="A0A0G1XZB8"/>
<dbReference type="GO" id="GO:0005737">
    <property type="term" value="C:cytoplasm"/>
    <property type="evidence" value="ECO:0007669"/>
    <property type="project" value="UniProtKB-ARBA"/>
</dbReference>
<dbReference type="Pfam" id="PF01250">
    <property type="entry name" value="Ribosomal_S6"/>
    <property type="match status" value="1"/>
</dbReference>
<sequence length="162" mass="18537">MYELLYIVSPAFTDPQVKEVMNKVEALVTGEGGEVKKHDVLTKQPLAYPIKKQKHGTYVLMHLTLPPPAILKVERILRLEMGVEILRHMMISMTEVEAQAAFELQPYVYPLSERERPSSPRPRAPRRELPPPPPTVFAPKMSVEELDKKLDEILKDDTLENI</sequence>
<dbReference type="InterPro" id="IPR035980">
    <property type="entry name" value="Ribosomal_bS6_sf"/>
</dbReference>
<keyword evidence="3" id="KW-0687">Ribonucleoprotein</keyword>
<comment type="function">
    <text evidence="3">Binds together with bS18 to 16S ribosomal RNA.</text>
</comment>
<keyword evidence="3" id="KW-0694">RNA-binding</keyword>
<dbReference type="SUPFAM" id="SSF54995">
    <property type="entry name" value="Ribosomal protein S6"/>
    <property type="match status" value="1"/>
</dbReference>
<evidence type="ECO:0000313" key="6">
    <source>
        <dbReference type="Proteomes" id="UP000033865"/>
    </source>
</evidence>
<dbReference type="InterPro" id="IPR020814">
    <property type="entry name" value="Ribosomal_S6_plastid/chlpt"/>
</dbReference>
<evidence type="ECO:0000313" key="5">
    <source>
        <dbReference type="EMBL" id="KKW36528.1"/>
    </source>
</evidence>
<evidence type="ECO:0000256" key="1">
    <source>
        <dbReference type="ARBA" id="ARBA00009512"/>
    </source>
</evidence>
<dbReference type="GO" id="GO:0006412">
    <property type="term" value="P:translation"/>
    <property type="evidence" value="ECO:0007669"/>
    <property type="project" value="UniProtKB-UniRule"/>
</dbReference>
<dbReference type="HAMAP" id="MF_00360">
    <property type="entry name" value="Ribosomal_bS6"/>
    <property type="match status" value="1"/>
</dbReference>
<keyword evidence="3 5" id="KW-0689">Ribosomal protein</keyword>
<dbReference type="CDD" id="cd00473">
    <property type="entry name" value="bS6"/>
    <property type="match status" value="1"/>
</dbReference>
<feature type="region of interest" description="Disordered" evidence="4">
    <location>
        <begin position="112"/>
        <end position="140"/>
    </location>
</feature>
<organism evidence="5 6">
    <name type="scientific">Candidatus Uhrbacteria bacterium GW2011_GWC2_53_7</name>
    <dbReference type="NCBI Taxonomy" id="1618986"/>
    <lineage>
        <taxon>Bacteria</taxon>
        <taxon>Candidatus Uhriibacteriota</taxon>
    </lineage>
</organism>
<dbReference type="GO" id="GO:0003735">
    <property type="term" value="F:structural constituent of ribosome"/>
    <property type="evidence" value="ECO:0007669"/>
    <property type="project" value="InterPro"/>
</dbReference>
<comment type="caution">
    <text evidence="5">The sequence shown here is derived from an EMBL/GenBank/DDBJ whole genome shotgun (WGS) entry which is preliminary data.</text>
</comment>
<evidence type="ECO:0000256" key="3">
    <source>
        <dbReference type="HAMAP-Rule" id="MF_00360"/>
    </source>
</evidence>
<gene>
    <name evidence="3" type="primary">rpsF</name>
    <name evidence="5" type="ORF">UY82_C0021G0001</name>
</gene>
<dbReference type="Proteomes" id="UP000033865">
    <property type="component" value="Unassembled WGS sequence"/>
</dbReference>
<dbReference type="NCBIfam" id="TIGR00166">
    <property type="entry name" value="S6"/>
    <property type="match status" value="1"/>
</dbReference>
<dbReference type="GO" id="GO:1990904">
    <property type="term" value="C:ribonucleoprotein complex"/>
    <property type="evidence" value="ECO:0007669"/>
    <property type="project" value="UniProtKB-KW"/>
</dbReference>
<dbReference type="GO" id="GO:0005840">
    <property type="term" value="C:ribosome"/>
    <property type="evidence" value="ECO:0007669"/>
    <property type="project" value="UniProtKB-KW"/>
</dbReference>
<dbReference type="PANTHER" id="PTHR21011:SF1">
    <property type="entry name" value="SMALL RIBOSOMAL SUBUNIT PROTEIN BS6M"/>
    <property type="match status" value="1"/>
</dbReference>
<comment type="similarity">
    <text evidence="1 3">Belongs to the bacterial ribosomal protein bS6 family.</text>
</comment>
<evidence type="ECO:0000256" key="2">
    <source>
        <dbReference type="ARBA" id="ARBA00035294"/>
    </source>
</evidence>
<accession>A0A0G1XZB8</accession>
<dbReference type="PANTHER" id="PTHR21011">
    <property type="entry name" value="MITOCHONDRIAL 28S RIBOSOMAL PROTEIN S6"/>
    <property type="match status" value="1"/>
</dbReference>